<name>A0ABP2ARJ5_SARVE</name>
<dbReference type="NCBIfam" id="TIGR00681">
    <property type="entry name" value="kdpC"/>
    <property type="match status" value="1"/>
</dbReference>
<dbReference type="HAMAP" id="MF_00276">
    <property type="entry name" value="KdpC"/>
    <property type="match status" value="1"/>
</dbReference>
<dbReference type="PANTHER" id="PTHR30042">
    <property type="entry name" value="POTASSIUM-TRANSPORTING ATPASE C CHAIN"/>
    <property type="match status" value="1"/>
</dbReference>
<keyword evidence="2 11" id="KW-1003">Cell membrane</keyword>
<dbReference type="Pfam" id="PF02669">
    <property type="entry name" value="KdpC"/>
    <property type="match status" value="1"/>
</dbReference>
<comment type="function">
    <text evidence="11">Part of the high-affinity ATP-driven potassium transport (or Kdp) system, which catalyzes the hydrolysis of ATP coupled with the electrogenic transport of potassium into the cytoplasm. This subunit acts as a catalytic chaperone that increases the ATP-binding affinity of the ATP-hydrolyzing subunit KdpB by the formation of a transient KdpB/KdpC/ATP ternary complex.</text>
</comment>
<dbReference type="PIRSF" id="PIRSF001296">
    <property type="entry name" value="K_ATPase_KdpC"/>
    <property type="match status" value="1"/>
</dbReference>
<dbReference type="RefSeq" id="WP_055259658.1">
    <property type="nucleotide sequence ID" value="NZ_BCMV01000080.1"/>
</dbReference>
<keyword evidence="7 11" id="KW-0630">Potassium</keyword>
<comment type="subunit">
    <text evidence="11">The system is composed of three essential subunits: KdpA, KdpB and KdpC.</text>
</comment>
<comment type="caution">
    <text evidence="12">The sequence shown here is derived from an EMBL/GenBank/DDBJ whole genome shotgun (WGS) entry which is preliminary data.</text>
</comment>
<keyword evidence="13" id="KW-1185">Reference proteome</keyword>
<evidence type="ECO:0000256" key="4">
    <source>
        <dbReference type="ARBA" id="ARBA00022692"/>
    </source>
</evidence>
<dbReference type="InterPro" id="IPR003820">
    <property type="entry name" value="KdpC"/>
</dbReference>
<comment type="similarity">
    <text evidence="11">Belongs to the KdpC family.</text>
</comment>
<protein>
    <recommendedName>
        <fullName evidence="11">Potassium-transporting ATPase KdpC subunit</fullName>
    </recommendedName>
    <alternativeName>
        <fullName evidence="11">ATP phosphohydrolase [potassium-transporting] C chain</fullName>
    </alternativeName>
    <alternativeName>
        <fullName evidence="11">Potassium-binding and translocating subunit C</fullName>
    </alternativeName>
    <alternativeName>
        <fullName evidence="11">Potassium-translocating ATPase C chain</fullName>
    </alternativeName>
</protein>
<sequence length="195" mass="21030">MKHLKTSIKLSIVFIIVCGLIYPLVLTGVGQVFMNSQANGSLIYVNDKVVGSKLIGQEFTSDMFFHGRPSTINYNTTTTESTTFETGSTADAANSSKLTSSVESRINKFLAENPTVARHNLPASLFTESASGLDPDITLQGAEVQIARVSKATGISRVDLIKYINESKESVSPSGETLINVLQLNIKIAEALKMI</sequence>
<gene>
    <name evidence="11" type="primary">kdpC</name>
    <name evidence="12" type="ORF">ERS852473_01801</name>
</gene>
<evidence type="ECO:0000256" key="8">
    <source>
        <dbReference type="ARBA" id="ARBA00022989"/>
    </source>
</evidence>
<keyword evidence="10 11" id="KW-0472">Membrane</keyword>
<evidence type="ECO:0000256" key="1">
    <source>
        <dbReference type="ARBA" id="ARBA00022448"/>
    </source>
</evidence>
<evidence type="ECO:0000256" key="2">
    <source>
        <dbReference type="ARBA" id="ARBA00022475"/>
    </source>
</evidence>
<keyword evidence="9 11" id="KW-0406">Ion transport</keyword>
<keyword evidence="5 11" id="KW-0547">Nucleotide-binding</keyword>
<evidence type="ECO:0000256" key="10">
    <source>
        <dbReference type="ARBA" id="ARBA00023136"/>
    </source>
</evidence>
<evidence type="ECO:0000256" key="11">
    <source>
        <dbReference type="HAMAP-Rule" id="MF_00276"/>
    </source>
</evidence>
<dbReference type="PANTHER" id="PTHR30042:SF2">
    <property type="entry name" value="POTASSIUM-TRANSPORTING ATPASE KDPC SUBUNIT"/>
    <property type="match status" value="1"/>
</dbReference>
<keyword evidence="4 11" id="KW-0812">Transmembrane</keyword>
<evidence type="ECO:0000256" key="9">
    <source>
        <dbReference type="ARBA" id="ARBA00023065"/>
    </source>
</evidence>
<accession>A0ABP2ARJ5</accession>
<keyword evidence="6 11" id="KW-0067">ATP-binding</keyword>
<reference evidence="12 13" key="1">
    <citation type="submission" date="2015-09" db="EMBL/GenBank/DDBJ databases">
        <authorList>
            <consortium name="Pathogen Informatics"/>
            <person name="Wu L."/>
            <person name="Ma J."/>
        </authorList>
    </citation>
    <scope>NUCLEOTIDE SEQUENCE [LARGE SCALE GENOMIC DNA]</scope>
    <source>
        <strain evidence="12 13">2789STDY5834858</strain>
    </source>
</reference>
<dbReference type="EMBL" id="CYZR01000006">
    <property type="protein sequence ID" value="CUO07018.1"/>
    <property type="molecule type" value="Genomic_DNA"/>
</dbReference>
<organism evidence="12 13">
    <name type="scientific">Sarcina ventriculi</name>
    <name type="common">Clostridium ventriculi</name>
    <dbReference type="NCBI Taxonomy" id="1267"/>
    <lineage>
        <taxon>Bacteria</taxon>
        <taxon>Bacillati</taxon>
        <taxon>Bacillota</taxon>
        <taxon>Clostridia</taxon>
        <taxon>Eubacteriales</taxon>
        <taxon>Clostridiaceae</taxon>
        <taxon>Sarcina</taxon>
    </lineage>
</organism>
<evidence type="ECO:0000256" key="3">
    <source>
        <dbReference type="ARBA" id="ARBA00022538"/>
    </source>
</evidence>
<proteinExistence type="inferred from homology"/>
<evidence type="ECO:0000256" key="7">
    <source>
        <dbReference type="ARBA" id="ARBA00022958"/>
    </source>
</evidence>
<comment type="subcellular location">
    <subcellularLocation>
        <location evidence="11">Cell membrane</location>
        <topology evidence="11">Single-pass membrane protein</topology>
    </subcellularLocation>
</comment>
<evidence type="ECO:0000256" key="5">
    <source>
        <dbReference type="ARBA" id="ARBA00022741"/>
    </source>
</evidence>
<evidence type="ECO:0000313" key="12">
    <source>
        <dbReference type="EMBL" id="CUO07018.1"/>
    </source>
</evidence>
<evidence type="ECO:0000256" key="6">
    <source>
        <dbReference type="ARBA" id="ARBA00022840"/>
    </source>
</evidence>
<evidence type="ECO:0000313" key="13">
    <source>
        <dbReference type="Proteomes" id="UP000095488"/>
    </source>
</evidence>
<keyword evidence="8 11" id="KW-1133">Transmembrane helix</keyword>
<keyword evidence="3 11" id="KW-0633">Potassium transport</keyword>
<dbReference type="Proteomes" id="UP000095488">
    <property type="component" value="Unassembled WGS sequence"/>
</dbReference>
<keyword evidence="1 11" id="KW-0813">Transport</keyword>
<feature type="transmembrane region" description="Helical" evidence="11">
    <location>
        <begin position="12"/>
        <end position="34"/>
    </location>
</feature>